<reference evidence="2" key="1">
    <citation type="journal article" date="2013" name="Genome Announc.">
        <title>Draft genome sequence of the ascomycete Phaeoacremonium aleophilum strain UCR-PA7, a causal agent of the esca disease complex in grapevines.</title>
        <authorList>
            <person name="Blanco-Ulate B."/>
            <person name="Rolshausen P."/>
            <person name="Cantu D."/>
        </authorList>
    </citation>
    <scope>NUCLEOTIDE SEQUENCE [LARGE SCALE GENOMIC DNA]</scope>
    <source>
        <strain evidence="2">UCR-PA7</strain>
    </source>
</reference>
<dbReference type="GO" id="GO:0016491">
    <property type="term" value="F:oxidoreductase activity"/>
    <property type="evidence" value="ECO:0007669"/>
    <property type="project" value="TreeGrafter"/>
</dbReference>
<dbReference type="Gene3D" id="3.90.180.10">
    <property type="entry name" value="Medium-chain alcohol dehydrogenases, catalytic domain"/>
    <property type="match status" value="1"/>
</dbReference>
<dbReference type="OrthoDB" id="809632at2759"/>
<dbReference type="HOGENOM" id="CLU_026673_7_0_1"/>
<dbReference type="PANTHER" id="PTHR43677">
    <property type="entry name" value="SHORT-CHAIN DEHYDROGENASE/REDUCTASE"/>
    <property type="match status" value="1"/>
</dbReference>
<accession>R8BI77</accession>
<dbReference type="AlphaFoldDB" id="R8BI77"/>
<evidence type="ECO:0000313" key="2">
    <source>
        <dbReference type="Proteomes" id="UP000014074"/>
    </source>
</evidence>
<protein>
    <submittedName>
        <fullName evidence="1">Putative quinone oxidoreductase protein</fullName>
    </submittedName>
</protein>
<name>R8BI77_PHAM7</name>
<dbReference type="SUPFAM" id="SSF50129">
    <property type="entry name" value="GroES-like"/>
    <property type="match status" value="1"/>
</dbReference>
<dbReference type="SUPFAM" id="SSF51735">
    <property type="entry name" value="NAD(P)-binding Rossmann-fold domains"/>
    <property type="match status" value="1"/>
</dbReference>
<dbReference type="Gene3D" id="3.40.50.720">
    <property type="entry name" value="NAD(P)-binding Rossmann-like Domain"/>
    <property type="match status" value="1"/>
</dbReference>
<organism evidence="1 2">
    <name type="scientific">Phaeoacremonium minimum (strain UCR-PA7)</name>
    <name type="common">Esca disease fungus</name>
    <name type="synonym">Togninia minima</name>
    <dbReference type="NCBI Taxonomy" id="1286976"/>
    <lineage>
        <taxon>Eukaryota</taxon>
        <taxon>Fungi</taxon>
        <taxon>Dikarya</taxon>
        <taxon>Ascomycota</taxon>
        <taxon>Pezizomycotina</taxon>
        <taxon>Sordariomycetes</taxon>
        <taxon>Sordariomycetidae</taxon>
        <taxon>Togniniales</taxon>
        <taxon>Togniniaceae</taxon>
        <taxon>Phaeoacremonium</taxon>
    </lineage>
</organism>
<gene>
    <name evidence="1" type="ORF">UCRPA7_5451</name>
</gene>
<dbReference type="eggNOG" id="ENOG502SIN0">
    <property type="taxonomic scope" value="Eukaryota"/>
</dbReference>
<dbReference type="EMBL" id="KB933181">
    <property type="protein sequence ID" value="EON99035.1"/>
    <property type="molecule type" value="Genomic_DNA"/>
</dbReference>
<dbReference type="GeneID" id="19326008"/>
<dbReference type="Proteomes" id="UP000014074">
    <property type="component" value="Unassembled WGS sequence"/>
</dbReference>
<dbReference type="InterPro" id="IPR011032">
    <property type="entry name" value="GroES-like_sf"/>
</dbReference>
<dbReference type="PANTHER" id="PTHR43677:SF11">
    <property type="entry name" value="ZINC-CONTAINING ALCOHOL DEHYDROGENASE"/>
    <property type="match status" value="1"/>
</dbReference>
<proteinExistence type="predicted"/>
<dbReference type="KEGG" id="tmn:UCRPA7_5451"/>
<keyword evidence="2" id="KW-1185">Reference proteome</keyword>
<dbReference type="InterPro" id="IPR051397">
    <property type="entry name" value="Zn-ADH-like_protein"/>
</dbReference>
<sequence length="313" mass="34157">MHAALIKAWGDTPVWTVVPDLPAPTANQLHLRVLAAGLHRVVHSIANGADAPYSILPHTPGVDGVGLDEATGTKYYFSTLRAGSFAEYVNVDKNATFPLAPDANHILVAGMMNPAACSWMALKKRVNIGTQELPPDWSLLILGATTMSGQIASSIARHLGAKRIIGAARNSNALDRIPELDERMPMRDEPSDGCFDQIGHVDVVLDYVSGPYPEAVIKALQPQREIVYLHVSIMSGDEEFRVPTRFLRAKRVTIRGCGPGSWDPSELADETMNMLEMFGSLKTDGFAITAKFSDIEDIWDDTSESQRRLVLVP</sequence>
<evidence type="ECO:0000313" key="1">
    <source>
        <dbReference type="EMBL" id="EON99035.1"/>
    </source>
</evidence>
<dbReference type="RefSeq" id="XP_007916189.1">
    <property type="nucleotide sequence ID" value="XM_007917998.1"/>
</dbReference>
<dbReference type="InterPro" id="IPR036291">
    <property type="entry name" value="NAD(P)-bd_dom_sf"/>
</dbReference>